<dbReference type="GO" id="GO:0016567">
    <property type="term" value="P:protein ubiquitination"/>
    <property type="evidence" value="ECO:0007669"/>
    <property type="project" value="InterPro"/>
</dbReference>
<dbReference type="SMART" id="SM00504">
    <property type="entry name" value="Ubox"/>
    <property type="match status" value="1"/>
</dbReference>
<dbReference type="SUPFAM" id="SSF57850">
    <property type="entry name" value="RING/U-box"/>
    <property type="match status" value="1"/>
</dbReference>
<organism evidence="8 9">
    <name type="scientific">Clitoria ternatea</name>
    <name type="common">Butterfly pea</name>
    <dbReference type="NCBI Taxonomy" id="43366"/>
    <lineage>
        <taxon>Eukaryota</taxon>
        <taxon>Viridiplantae</taxon>
        <taxon>Streptophyta</taxon>
        <taxon>Embryophyta</taxon>
        <taxon>Tracheophyta</taxon>
        <taxon>Spermatophyta</taxon>
        <taxon>Magnoliopsida</taxon>
        <taxon>eudicotyledons</taxon>
        <taxon>Gunneridae</taxon>
        <taxon>Pentapetalae</taxon>
        <taxon>rosids</taxon>
        <taxon>fabids</taxon>
        <taxon>Fabales</taxon>
        <taxon>Fabaceae</taxon>
        <taxon>Papilionoideae</taxon>
        <taxon>50 kb inversion clade</taxon>
        <taxon>NPAAA clade</taxon>
        <taxon>indigoferoid/millettioid clade</taxon>
        <taxon>Phaseoleae</taxon>
        <taxon>Clitoria</taxon>
    </lineage>
</organism>
<evidence type="ECO:0000259" key="7">
    <source>
        <dbReference type="SMART" id="SM00504"/>
    </source>
</evidence>
<dbReference type="InterPro" id="IPR051348">
    <property type="entry name" value="U-box_ubiquitin_ligases"/>
</dbReference>
<feature type="domain" description="U-box" evidence="7">
    <location>
        <begin position="38"/>
        <end position="93"/>
    </location>
</feature>
<keyword evidence="9" id="KW-1185">Reference proteome</keyword>
<evidence type="ECO:0000256" key="3">
    <source>
        <dbReference type="ARBA" id="ARBA00004906"/>
    </source>
</evidence>
<comment type="pathway">
    <text evidence="3">Protein modification; protein ubiquitination.</text>
</comment>
<dbReference type="Gene3D" id="3.30.40.10">
    <property type="entry name" value="Zinc/RING finger domain, C3HC4 (zinc finger)"/>
    <property type="match status" value="1"/>
</dbReference>
<evidence type="ECO:0000256" key="6">
    <source>
        <dbReference type="ARBA" id="ARBA00022786"/>
    </source>
</evidence>
<dbReference type="GO" id="GO:0061630">
    <property type="term" value="F:ubiquitin protein ligase activity"/>
    <property type="evidence" value="ECO:0007669"/>
    <property type="project" value="UniProtKB-EC"/>
</dbReference>
<evidence type="ECO:0000313" key="8">
    <source>
        <dbReference type="EMBL" id="KAK7301132.1"/>
    </source>
</evidence>
<dbReference type="EMBL" id="JAYKXN010000003">
    <property type="protein sequence ID" value="KAK7301132.1"/>
    <property type="molecule type" value="Genomic_DNA"/>
</dbReference>
<keyword evidence="5" id="KW-0808">Transferase</keyword>
<dbReference type="AlphaFoldDB" id="A0AAN9JNJ9"/>
<reference evidence="8 9" key="1">
    <citation type="submission" date="2024-01" db="EMBL/GenBank/DDBJ databases">
        <title>The genomes of 5 underutilized Papilionoideae crops provide insights into root nodulation and disease resistance.</title>
        <authorList>
            <person name="Yuan L."/>
        </authorList>
    </citation>
    <scope>NUCLEOTIDE SEQUENCE [LARGE SCALE GENOMIC DNA]</scope>
    <source>
        <strain evidence="8">LY-2023</strain>
        <tissue evidence="8">Leaf</tissue>
    </source>
</reference>
<comment type="catalytic activity">
    <reaction evidence="1">
        <text>S-ubiquitinyl-[E2 ubiquitin-conjugating enzyme]-L-cysteine + [acceptor protein]-L-lysine = [E2 ubiquitin-conjugating enzyme]-L-cysteine + N(6)-ubiquitinyl-[acceptor protein]-L-lysine.</text>
        <dbReference type="EC" id="2.3.2.27"/>
    </reaction>
</comment>
<keyword evidence="6" id="KW-0833">Ubl conjugation pathway</keyword>
<evidence type="ECO:0000256" key="4">
    <source>
        <dbReference type="ARBA" id="ARBA00012483"/>
    </source>
</evidence>
<dbReference type="EC" id="2.3.2.27" evidence="4"/>
<protein>
    <recommendedName>
        <fullName evidence="4">RING-type E3 ubiquitin transferase</fullName>
        <ecNumber evidence="4">2.3.2.27</ecNumber>
    </recommendedName>
</protein>
<evidence type="ECO:0000313" key="9">
    <source>
        <dbReference type="Proteomes" id="UP001359559"/>
    </source>
</evidence>
<dbReference type="InterPro" id="IPR003613">
    <property type="entry name" value="Ubox_domain"/>
</dbReference>
<evidence type="ECO:0000256" key="5">
    <source>
        <dbReference type="ARBA" id="ARBA00022679"/>
    </source>
</evidence>
<proteinExistence type="predicted"/>
<evidence type="ECO:0000256" key="2">
    <source>
        <dbReference type="ARBA" id="ARBA00003861"/>
    </source>
</evidence>
<dbReference type="InterPro" id="IPR013083">
    <property type="entry name" value="Znf_RING/FYVE/PHD"/>
</dbReference>
<comment type="function">
    <text evidence="2">Functions as an E3 ubiquitin ligase.</text>
</comment>
<dbReference type="PANTHER" id="PTHR45647:SF72">
    <property type="entry name" value="U-BOX KINASE FAMILY PROTEIN"/>
    <property type="match status" value="1"/>
</dbReference>
<sequence length="93" mass="10324">MAKEDVLEIEHTTLKLTSSMKIHIQEENNAKVSFTIKSVEVMRDPHVAVDVVTYEAEAIGGVWLESGHDTSPRTNSKLEHCNLVPNDALCHAI</sequence>
<evidence type="ECO:0000256" key="1">
    <source>
        <dbReference type="ARBA" id="ARBA00000900"/>
    </source>
</evidence>
<comment type="caution">
    <text evidence="8">The sequence shown here is derived from an EMBL/GenBank/DDBJ whole genome shotgun (WGS) entry which is preliminary data.</text>
</comment>
<name>A0AAN9JNJ9_CLITE</name>
<dbReference type="Proteomes" id="UP001359559">
    <property type="component" value="Unassembled WGS sequence"/>
</dbReference>
<gene>
    <name evidence="8" type="ORF">RJT34_11993</name>
</gene>
<dbReference type="PANTHER" id="PTHR45647">
    <property type="entry name" value="OS02G0152300 PROTEIN"/>
    <property type="match status" value="1"/>
</dbReference>
<dbReference type="Pfam" id="PF04564">
    <property type="entry name" value="U-box"/>
    <property type="match status" value="1"/>
</dbReference>
<accession>A0AAN9JNJ9</accession>